<dbReference type="EC" id="2.7.13.3" evidence="2"/>
<feature type="domain" description="CHASE2" evidence="7">
    <location>
        <begin position="31"/>
        <end position="349"/>
    </location>
</feature>
<dbReference type="RefSeq" id="WP_096579827.1">
    <property type="nucleotide sequence ID" value="NZ_CAWNJS010000001.1"/>
</dbReference>
<evidence type="ECO:0000256" key="6">
    <source>
        <dbReference type="SAM" id="Phobius"/>
    </source>
</evidence>
<dbReference type="Gene3D" id="3.30.565.10">
    <property type="entry name" value="Histidine kinase-like ATPase, C-terminal domain"/>
    <property type="match status" value="1"/>
</dbReference>
<evidence type="ECO:0000256" key="1">
    <source>
        <dbReference type="ARBA" id="ARBA00000085"/>
    </source>
</evidence>
<protein>
    <recommendedName>
        <fullName evidence="2">histidine kinase</fullName>
        <ecNumber evidence="2">2.7.13.3</ecNumber>
    </recommendedName>
</protein>
<dbReference type="KEGG" id="ttq:NIES37_47250"/>
<dbReference type="PANTHER" id="PTHR24421">
    <property type="entry name" value="NITRATE/NITRITE SENSOR PROTEIN NARX-RELATED"/>
    <property type="match status" value="1"/>
</dbReference>
<dbReference type="PANTHER" id="PTHR24421:SF10">
    <property type="entry name" value="NITRATE_NITRITE SENSOR PROTEIN NARQ"/>
    <property type="match status" value="1"/>
</dbReference>
<organism evidence="8 9">
    <name type="scientific">Tolypothrix tenuis PCC 7101</name>
    <dbReference type="NCBI Taxonomy" id="231146"/>
    <lineage>
        <taxon>Bacteria</taxon>
        <taxon>Bacillati</taxon>
        <taxon>Cyanobacteriota</taxon>
        <taxon>Cyanophyceae</taxon>
        <taxon>Nostocales</taxon>
        <taxon>Tolypothrichaceae</taxon>
        <taxon>Tolypothrix</taxon>
    </lineage>
</organism>
<keyword evidence="4 8" id="KW-0418">Kinase</keyword>
<keyword evidence="6" id="KW-1133">Transmembrane helix</keyword>
<dbReference type="InterPro" id="IPR036890">
    <property type="entry name" value="HATPase_C_sf"/>
</dbReference>
<evidence type="ECO:0000256" key="2">
    <source>
        <dbReference type="ARBA" id="ARBA00012438"/>
    </source>
</evidence>
<evidence type="ECO:0000313" key="9">
    <source>
        <dbReference type="Proteomes" id="UP000218785"/>
    </source>
</evidence>
<keyword evidence="6" id="KW-0472">Membrane</keyword>
<evidence type="ECO:0000259" key="7">
    <source>
        <dbReference type="SMART" id="SM01080"/>
    </source>
</evidence>
<feature type="transmembrane region" description="Helical" evidence="6">
    <location>
        <begin position="361"/>
        <end position="382"/>
    </location>
</feature>
<evidence type="ECO:0000313" key="8">
    <source>
        <dbReference type="EMBL" id="BAZ00729.1"/>
    </source>
</evidence>
<feature type="transmembrane region" description="Helical" evidence="6">
    <location>
        <begin position="388"/>
        <end position="408"/>
    </location>
</feature>
<proteinExistence type="predicted"/>
<sequence>MWTKSRQIKFLSLGIGCGIFYNFIFSQIPLVQKLELQLQDTLLRLHHPKSPPQEIILVKIQSKDLANQQLSIGRVFYADLAKNLLEAGASVVVLNLRNDWREAPGFEYPITITEPINRPLKNLVQNHGDQIVLVTRTNSIDNSKKNRILIYNHLLPFDSEQLRPLINPETIQGFFEYEPEAELPRNLSSTARRTHLVGQFFLSEEINQIQTFKSAALLALEKFEQQEKLLYLSSRIAKISTQVEINFWGKAGTFPSLELTSICQPSKEQKCLVASPVQLSQKVRHKVVFIGFAEGNNIHTMPMLSPFGDSIAGVEIQANLMASLMTDSFLQIPPQWLELIIVIFGALVINDIVYRYKDWRLLRIVLGIFIGYLGGCLILWKYKWILSIIQPLLVWTTTGISVFIYLIFGQQKEVITLQNYQITQLKAAEQEAILSRTRKILNRIASDIHDGPLQELKLVMDKIELSPDLDVDVILDKLAALGQEIRDKLTNIRRLAQTMEVTPRLQQGLDLGIKITLQELVNSGKLTVKVITELQPLEEPELSSVWIEQREEIYRFFREALHNVIQHAQAPRGNATQVCISLKQEGVRCSLAIANDGAIAESTSGITKGGYGIKIMDAVICELLDGAWEISAFPSGEVRVTLNWRLPNS</sequence>
<dbReference type="InterPro" id="IPR050482">
    <property type="entry name" value="Sensor_HK_TwoCompSys"/>
</dbReference>
<dbReference type="Proteomes" id="UP000218785">
    <property type="component" value="Chromosome"/>
</dbReference>
<dbReference type="EMBL" id="AP018248">
    <property type="protein sequence ID" value="BAZ00729.1"/>
    <property type="molecule type" value="Genomic_DNA"/>
</dbReference>
<feature type="transmembrane region" description="Helical" evidence="6">
    <location>
        <begin position="336"/>
        <end position="354"/>
    </location>
</feature>
<evidence type="ECO:0000256" key="4">
    <source>
        <dbReference type="ARBA" id="ARBA00022777"/>
    </source>
</evidence>
<dbReference type="InterPro" id="IPR007890">
    <property type="entry name" value="CHASE2"/>
</dbReference>
<keyword evidence="3" id="KW-0808">Transferase</keyword>
<reference evidence="8 9" key="1">
    <citation type="submission" date="2017-06" db="EMBL/GenBank/DDBJ databases">
        <title>Genome sequencing of cyanobaciteial culture collection at National Institute for Environmental Studies (NIES).</title>
        <authorList>
            <person name="Hirose Y."/>
            <person name="Shimura Y."/>
            <person name="Fujisawa T."/>
            <person name="Nakamura Y."/>
            <person name="Kawachi M."/>
        </authorList>
    </citation>
    <scope>NUCLEOTIDE SEQUENCE [LARGE SCALE GENOMIC DNA]</scope>
    <source>
        <strain evidence="8 9">NIES-37</strain>
    </source>
</reference>
<keyword evidence="9" id="KW-1185">Reference proteome</keyword>
<accession>A0A1Z4N4Q6</accession>
<keyword evidence="6" id="KW-0812">Transmembrane</keyword>
<dbReference type="GO" id="GO:0000160">
    <property type="term" value="P:phosphorelay signal transduction system"/>
    <property type="evidence" value="ECO:0007669"/>
    <property type="project" value="UniProtKB-KW"/>
</dbReference>
<evidence type="ECO:0000256" key="5">
    <source>
        <dbReference type="ARBA" id="ARBA00023012"/>
    </source>
</evidence>
<dbReference type="Pfam" id="PF05226">
    <property type="entry name" value="CHASE2"/>
    <property type="match status" value="1"/>
</dbReference>
<keyword evidence="5" id="KW-0902">Two-component regulatory system</keyword>
<evidence type="ECO:0000256" key="3">
    <source>
        <dbReference type="ARBA" id="ARBA00022679"/>
    </source>
</evidence>
<comment type="catalytic activity">
    <reaction evidence="1">
        <text>ATP + protein L-histidine = ADP + protein N-phospho-L-histidine.</text>
        <dbReference type="EC" id="2.7.13.3"/>
    </reaction>
</comment>
<dbReference type="GO" id="GO:0004673">
    <property type="term" value="F:protein histidine kinase activity"/>
    <property type="evidence" value="ECO:0007669"/>
    <property type="project" value="UniProtKB-EC"/>
</dbReference>
<gene>
    <name evidence="8" type="ORF">NIES37_47250</name>
</gene>
<dbReference type="SMART" id="SM01080">
    <property type="entry name" value="CHASE2"/>
    <property type="match status" value="1"/>
</dbReference>
<dbReference type="AlphaFoldDB" id="A0A1Z4N4Q6"/>
<name>A0A1Z4N4Q6_9CYAN</name>